<dbReference type="EMBL" id="KZ308247">
    <property type="protein sequence ID" value="KAG8225672.1"/>
    <property type="molecule type" value="Genomic_DNA"/>
</dbReference>
<dbReference type="GO" id="GO:0008270">
    <property type="term" value="F:zinc ion binding"/>
    <property type="evidence" value="ECO:0007669"/>
    <property type="project" value="UniProtKB-KW"/>
</dbReference>
<keyword evidence="1" id="KW-0862">Zinc</keyword>
<dbReference type="GO" id="GO:0003676">
    <property type="term" value="F:nucleic acid binding"/>
    <property type="evidence" value="ECO:0007669"/>
    <property type="project" value="InterPro"/>
</dbReference>
<dbReference type="OrthoDB" id="7699032at2759"/>
<gene>
    <name evidence="3" type="ORF">J437_LFUL018488</name>
</gene>
<evidence type="ECO:0000313" key="3">
    <source>
        <dbReference type="EMBL" id="KAG8225672.1"/>
    </source>
</evidence>
<feature type="domain" description="CCHC-type" evidence="2">
    <location>
        <begin position="249"/>
        <end position="264"/>
    </location>
</feature>
<sequence>MEAEIWKGKYEESTRVPRDRIKTTSFADAVKKGKAGEVAKGVESVMNVTLPEQKIIRHKVLITPNDSADTISADEIKDILNNKSKPSIPSLKVYGIRKDRNRGIIAETSSEKDVKCLKECGQLGTNGLRVKESDEFKRQIIIFNVDERWKERDLELDIVNRNFDIDFTKEREDVEIVVAKRKFNCQTKGKVNWIVEISRKYLDQIKDNNRIFIGWEAYKYKRYVNVTRCLKCYGLGHTHLECKSKEIICGHCGESGHIYKDCPKKESSPMCINCKKAGNDFKHSTRDKIAQST</sequence>
<dbReference type="PROSITE" id="PS50158">
    <property type="entry name" value="ZF_CCHC"/>
    <property type="match status" value="1"/>
</dbReference>
<proteinExistence type="predicted"/>
<keyword evidence="4" id="KW-1185">Reference proteome</keyword>
<dbReference type="InterPro" id="IPR036875">
    <property type="entry name" value="Znf_CCHC_sf"/>
</dbReference>
<keyword evidence="1" id="KW-0479">Metal-binding</keyword>
<dbReference type="SMART" id="SM00343">
    <property type="entry name" value="ZnF_C2HC"/>
    <property type="match status" value="2"/>
</dbReference>
<dbReference type="Proteomes" id="UP000792457">
    <property type="component" value="Unassembled WGS sequence"/>
</dbReference>
<reference evidence="3" key="2">
    <citation type="submission" date="2017-10" db="EMBL/GenBank/DDBJ databases">
        <title>Ladona fulva Genome sequencing and assembly.</title>
        <authorList>
            <person name="Murali S."/>
            <person name="Richards S."/>
            <person name="Bandaranaike D."/>
            <person name="Bellair M."/>
            <person name="Blankenburg K."/>
            <person name="Chao H."/>
            <person name="Dinh H."/>
            <person name="Doddapaneni H."/>
            <person name="Dugan-Rocha S."/>
            <person name="Elkadiri S."/>
            <person name="Gnanaolivu R."/>
            <person name="Hernandez B."/>
            <person name="Skinner E."/>
            <person name="Javaid M."/>
            <person name="Lee S."/>
            <person name="Li M."/>
            <person name="Ming W."/>
            <person name="Munidasa M."/>
            <person name="Muniz J."/>
            <person name="Nguyen L."/>
            <person name="Hughes D."/>
            <person name="Osuji N."/>
            <person name="Pu L.-L."/>
            <person name="Puazo M."/>
            <person name="Qu C."/>
            <person name="Quiroz J."/>
            <person name="Raj R."/>
            <person name="Weissenberger G."/>
            <person name="Xin Y."/>
            <person name="Zou X."/>
            <person name="Han Y."/>
            <person name="Worley K."/>
            <person name="Muzny D."/>
            <person name="Gibbs R."/>
        </authorList>
    </citation>
    <scope>NUCLEOTIDE SEQUENCE</scope>
    <source>
        <strain evidence="3">Sampled in the wild</strain>
    </source>
</reference>
<evidence type="ECO:0000259" key="2">
    <source>
        <dbReference type="PROSITE" id="PS50158"/>
    </source>
</evidence>
<dbReference type="SUPFAM" id="SSF57756">
    <property type="entry name" value="Retrovirus zinc finger-like domains"/>
    <property type="match status" value="1"/>
</dbReference>
<dbReference type="Gene3D" id="4.10.60.10">
    <property type="entry name" value="Zinc finger, CCHC-type"/>
    <property type="match status" value="1"/>
</dbReference>
<name>A0A8K0K132_LADFU</name>
<comment type="caution">
    <text evidence="3">The sequence shown here is derived from an EMBL/GenBank/DDBJ whole genome shotgun (WGS) entry which is preliminary data.</text>
</comment>
<evidence type="ECO:0000313" key="4">
    <source>
        <dbReference type="Proteomes" id="UP000792457"/>
    </source>
</evidence>
<dbReference type="AlphaFoldDB" id="A0A8K0K132"/>
<protein>
    <recommendedName>
        <fullName evidence="2">CCHC-type domain-containing protein</fullName>
    </recommendedName>
</protein>
<evidence type="ECO:0000256" key="1">
    <source>
        <dbReference type="PROSITE-ProRule" id="PRU00047"/>
    </source>
</evidence>
<accession>A0A8K0K132</accession>
<keyword evidence="1" id="KW-0863">Zinc-finger</keyword>
<organism evidence="3 4">
    <name type="scientific">Ladona fulva</name>
    <name type="common">Scarce chaser dragonfly</name>
    <name type="synonym">Libellula fulva</name>
    <dbReference type="NCBI Taxonomy" id="123851"/>
    <lineage>
        <taxon>Eukaryota</taxon>
        <taxon>Metazoa</taxon>
        <taxon>Ecdysozoa</taxon>
        <taxon>Arthropoda</taxon>
        <taxon>Hexapoda</taxon>
        <taxon>Insecta</taxon>
        <taxon>Pterygota</taxon>
        <taxon>Palaeoptera</taxon>
        <taxon>Odonata</taxon>
        <taxon>Epiprocta</taxon>
        <taxon>Anisoptera</taxon>
        <taxon>Libelluloidea</taxon>
        <taxon>Libellulidae</taxon>
        <taxon>Ladona</taxon>
    </lineage>
</organism>
<dbReference type="InterPro" id="IPR001878">
    <property type="entry name" value="Znf_CCHC"/>
</dbReference>
<reference evidence="3" key="1">
    <citation type="submission" date="2013-04" db="EMBL/GenBank/DDBJ databases">
        <authorList>
            <person name="Qu J."/>
            <person name="Murali S.C."/>
            <person name="Bandaranaike D."/>
            <person name="Bellair M."/>
            <person name="Blankenburg K."/>
            <person name="Chao H."/>
            <person name="Dinh H."/>
            <person name="Doddapaneni H."/>
            <person name="Downs B."/>
            <person name="Dugan-Rocha S."/>
            <person name="Elkadiri S."/>
            <person name="Gnanaolivu R.D."/>
            <person name="Hernandez B."/>
            <person name="Javaid M."/>
            <person name="Jayaseelan J.C."/>
            <person name="Lee S."/>
            <person name="Li M."/>
            <person name="Ming W."/>
            <person name="Munidasa M."/>
            <person name="Muniz J."/>
            <person name="Nguyen L."/>
            <person name="Ongeri F."/>
            <person name="Osuji N."/>
            <person name="Pu L.-L."/>
            <person name="Puazo M."/>
            <person name="Qu C."/>
            <person name="Quiroz J."/>
            <person name="Raj R."/>
            <person name="Weissenberger G."/>
            <person name="Xin Y."/>
            <person name="Zou X."/>
            <person name="Han Y."/>
            <person name="Richards S."/>
            <person name="Worley K."/>
            <person name="Muzny D."/>
            <person name="Gibbs R."/>
        </authorList>
    </citation>
    <scope>NUCLEOTIDE SEQUENCE</scope>
    <source>
        <strain evidence="3">Sampled in the wild</strain>
    </source>
</reference>